<gene>
    <name evidence="2" type="ORF">DFH94DRAFT_686143</name>
</gene>
<reference evidence="2" key="1">
    <citation type="submission" date="2019-10" db="EMBL/GenBank/DDBJ databases">
        <authorList>
            <consortium name="DOE Joint Genome Institute"/>
            <person name="Kuo A."/>
            <person name="Miyauchi S."/>
            <person name="Kiss E."/>
            <person name="Drula E."/>
            <person name="Kohler A."/>
            <person name="Sanchez-Garcia M."/>
            <person name="Andreopoulos B."/>
            <person name="Barry K.W."/>
            <person name="Bonito G."/>
            <person name="Buee M."/>
            <person name="Carver A."/>
            <person name="Chen C."/>
            <person name="Cichocki N."/>
            <person name="Clum A."/>
            <person name="Culley D."/>
            <person name="Crous P.W."/>
            <person name="Fauchery L."/>
            <person name="Girlanda M."/>
            <person name="Hayes R."/>
            <person name="Keri Z."/>
            <person name="LaButti K."/>
            <person name="Lipzen A."/>
            <person name="Lombard V."/>
            <person name="Magnuson J."/>
            <person name="Maillard F."/>
            <person name="Morin E."/>
            <person name="Murat C."/>
            <person name="Nolan M."/>
            <person name="Ohm R."/>
            <person name="Pangilinan J."/>
            <person name="Pereira M."/>
            <person name="Perotto S."/>
            <person name="Peter M."/>
            <person name="Riley R."/>
            <person name="Sitrit Y."/>
            <person name="Stielow B."/>
            <person name="Szollosi G."/>
            <person name="Zifcakova L."/>
            <person name="Stursova M."/>
            <person name="Spatafora J.W."/>
            <person name="Tedersoo L."/>
            <person name="Vaario L.-M."/>
            <person name="Yamada A."/>
            <person name="Yan M."/>
            <person name="Wang P."/>
            <person name="Xu J."/>
            <person name="Bruns T."/>
            <person name="Baldrian P."/>
            <person name="Vilgalys R."/>
            <person name="Henrissat B."/>
            <person name="Grigoriev I.V."/>
            <person name="Hibbett D."/>
            <person name="Nagy L.G."/>
            <person name="Martin F.M."/>
        </authorList>
    </citation>
    <scope>NUCLEOTIDE SEQUENCE</scope>
    <source>
        <strain evidence="2">Prilba</strain>
    </source>
</reference>
<evidence type="ECO:0000256" key="1">
    <source>
        <dbReference type="SAM" id="MobiDB-lite"/>
    </source>
</evidence>
<sequence length="364" mass="40319">MATPQYLAPLGGALEIVARRGENRGTPPARGWGSVRLLSWRISQSITSKERLLLLTHGGAVPAFEQTVIPRVQDIRVMTRETIAQSRGAFLGATASAFCLDSGSARPPFRASAGPQHVCSARRDGTVSCGHDRITTQLRACFPAHGRLRRSQATTARAQKHRDAPVYAVDSRDSIDSQSGEGKAHVETIDLLDPSSIHHENRRPSSSKARRHESSGIKSNFSLQELLWVVVQNSRDRATAASGRTPITVRSRWALEFLPQFASPLNKTNNIKACSPPPSPRVLMSANNKTKRLMFMPWRTDATKFPARAWRPLDQLPILYQACHYRGCEAGSGPGQNKVSWDEEVVTRSQTDWVKRRGKRHARP</sequence>
<dbReference type="AlphaFoldDB" id="A0A9P5ML33"/>
<dbReference type="Proteomes" id="UP000759537">
    <property type="component" value="Unassembled WGS sequence"/>
</dbReference>
<organism evidence="2 3">
    <name type="scientific">Russula ochroleuca</name>
    <dbReference type="NCBI Taxonomy" id="152965"/>
    <lineage>
        <taxon>Eukaryota</taxon>
        <taxon>Fungi</taxon>
        <taxon>Dikarya</taxon>
        <taxon>Basidiomycota</taxon>
        <taxon>Agaricomycotina</taxon>
        <taxon>Agaricomycetes</taxon>
        <taxon>Russulales</taxon>
        <taxon>Russulaceae</taxon>
        <taxon>Russula</taxon>
    </lineage>
</organism>
<accession>A0A9P5ML33</accession>
<keyword evidence="3" id="KW-1185">Reference proteome</keyword>
<reference evidence="2" key="2">
    <citation type="journal article" date="2020" name="Nat. Commun.">
        <title>Large-scale genome sequencing of mycorrhizal fungi provides insights into the early evolution of symbiotic traits.</title>
        <authorList>
            <person name="Miyauchi S."/>
            <person name="Kiss E."/>
            <person name="Kuo A."/>
            <person name="Drula E."/>
            <person name="Kohler A."/>
            <person name="Sanchez-Garcia M."/>
            <person name="Morin E."/>
            <person name="Andreopoulos B."/>
            <person name="Barry K.W."/>
            <person name="Bonito G."/>
            <person name="Buee M."/>
            <person name="Carver A."/>
            <person name="Chen C."/>
            <person name="Cichocki N."/>
            <person name="Clum A."/>
            <person name="Culley D."/>
            <person name="Crous P.W."/>
            <person name="Fauchery L."/>
            <person name="Girlanda M."/>
            <person name="Hayes R.D."/>
            <person name="Keri Z."/>
            <person name="LaButti K."/>
            <person name="Lipzen A."/>
            <person name="Lombard V."/>
            <person name="Magnuson J."/>
            <person name="Maillard F."/>
            <person name="Murat C."/>
            <person name="Nolan M."/>
            <person name="Ohm R.A."/>
            <person name="Pangilinan J."/>
            <person name="Pereira M.F."/>
            <person name="Perotto S."/>
            <person name="Peter M."/>
            <person name="Pfister S."/>
            <person name="Riley R."/>
            <person name="Sitrit Y."/>
            <person name="Stielow J.B."/>
            <person name="Szollosi G."/>
            <person name="Zifcakova L."/>
            <person name="Stursova M."/>
            <person name="Spatafora J.W."/>
            <person name="Tedersoo L."/>
            <person name="Vaario L.M."/>
            <person name="Yamada A."/>
            <person name="Yan M."/>
            <person name="Wang P."/>
            <person name="Xu J."/>
            <person name="Bruns T."/>
            <person name="Baldrian P."/>
            <person name="Vilgalys R."/>
            <person name="Dunand C."/>
            <person name="Henrissat B."/>
            <person name="Grigoriev I.V."/>
            <person name="Hibbett D."/>
            <person name="Nagy L.G."/>
            <person name="Martin F.M."/>
        </authorList>
    </citation>
    <scope>NUCLEOTIDE SEQUENCE</scope>
    <source>
        <strain evidence="2">Prilba</strain>
    </source>
</reference>
<feature type="region of interest" description="Disordered" evidence="1">
    <location>
        <begin position="149"/>
        <end position="216"/>
    </location>
</feature>
<protein>
    <submittedName>
        <fullName evidence="2">Uncharacterized protein</fullName>
    </submittedName>
</protein>
<evidence type="ECO:0000313" key="3">
    <source>
        <dbReference type="Proteomes" id="UP000759537"/>
    </source>
</evidence>
<comment type="caution">
    <text evidence="2">The sequence shown here is derived from an EMBL/GenBank/DDBJ whole genome shotgun (WGS) entry which is preliminary data.</text>
</comment>
<name>A0A9P5ML33_9AGAM</name>
<evidence type="ECO:0000313" key="2">
    <source>
        <dbReference type="EMBL" id="KAF8466491.1"/>
    </source>
</evidence>
<dbReference type="EMBL" id="WHVB01000041">
    <property type="protein sequence ID" value="KAF8466491.1"/>
    <property type="molecule type" value="Genomic_DNA"/>
</dbReference>
<proteinExistence type="predicted"/>